<name>A0A368JHQ1_9BACT</name>
<dbReference type="SUPFAM" id="SSF117070">
    <property type="entry name" value="LEA14-like"/>
    <property type="match status" value="1"/>
</dbReference>
<accession>A0A368JHQ1</accession>
<dbReference type="OrthoDB" id="704817at2"/>
<comment type="caution">
    <text evidence="1">The sequence shown here is derived from an EMBL/GenBank/DDBJ whole genome shotgun (WGS) entry which is preliminary data.</text>
</comment>
<gene>
    <name evidence="1" type="ORF">DUE52_28080</name>
</gene>
<evidence type="ECO:0000313" key="1">
    <source>
        <dbReference type="EMBL" id="RCR66214.1"/>
    </source>
</evidence>
<proteinExistence type="predicted"/>
<sequence>MRKLLFFVAISAFALTFSQCSVNRQITQAKALGDCKFNITSADSVYLSGIDVRKLKNLEDLNPMKYPQLATGFMTKSIPLSARINIDITNPTNKTAAIDQLEYKIMLAEQELFNGFVNQRIEVAPGGGSTRVPIKLNANAYKLMTDEKNRGAFTDLVRNMSGSNSAKPSMLTIKIKPTLALGNKKVNYPGYITIDKEMTNKILLGQ</sequence>
<evidence type="ECO:0000313" key="2">
    <source>
        <dbReference type="Proteomes" id="UP000253383"/>
    </source>
</evidence>
<evidence type="ECO:0008006" key="3">
    <source>
        <dbReference type="Google" id="ProtNLM"/>
    </source>
</evidence>
<keyword evidence="2" id="KW-1185">Reference proteome</keyword>
<dbReference type="RefSeq" id="WP_114409416.1">
    <property type="nucleotide sequence ID" value="NZ_QOWE01000030.1"/>
</dbReference>
<dbReference type="AlphaFoldDB" id="A0A368JHQ1"/>
<reference evidence="1 2" key="1">
    <citation type="submission" date="2018-07" db="EMBL/GenBank/DDBJ databases">
        <title>Genome analysis of Larkinella rosea.</title>
        <authorList>
            <person name="Zhou Z."/>
            <person name="Wang G."/>
        </authorList>
    </citation>
    <scope>NUCLEOTIDE SEQUENCE [LARGE SCALE GENOMIC DNA]</scope>
    <source>
        <strain evidence="2">zzj9</strain>
    </source>
</reference>
<dbReference type="Gene3D" id="2.60.40.1820">
    <property type="match status" value="1"/>
</dbReference>
<dbReference type="Proteomes" id="UP000253383">
    <property type="component" value="Unassembled WGS sequence"/>
</dbReference>
<organism evidence="1 2">
    <name type="scientific">Larkinella punicea</name>
    <dbReference type="NCBI Taxonomy" id="2315727"/>
    <lineage>
        <taxon>Bacteria</taxon>
        <taxon>Pseudomonadati</taxon>
        <taxon>Bacteroidota</taxon>
        <taxon>Cytophagia</taxon>
        <taxon>Cytophagales</taxon>
        <taxon>Spirosomataceae</taxon>
        <taxon>Larkinella</taxon>
    </lineage>
</organism>
<dbReference type="EMBL" id="QOWE01000030">
    <property type="protein sequence ID" value="RCR66214.1"/>
    <property type="molecule type" value="Genomic_DNA"/>
</dbReference>
<protein>
    <recommendedName>
        <fullName evidence="3">Late embryogenesis abundant protein LEA-2 subgroup domain-containing protein</fullName>
    </recommendedName>
</protein>